<dbReference type="RefSeq" id="XP_029636408.1">
    <property type="nucleotide sequence ID" value="XM_029780548.2"/>
</dbReference>
<accession>A0A6P7SEF4</accession>
<dbReference type="Pfam" id="PF12796">
    <property type="entry name" value="Ank_2"/>
    <property type="match status" value="2"/>
</dbReference>
<name>A0A6P7SEF4_9MOLL</name>
<dbReference type="PANTHER" id="PTHR24180:SF45">
    <property type="entry name" value="POLY [ADP-RIBOSE] POLYMERASE TANKYRASE"/>
    <property type="match status" value="1"/>
</dbReference>
<evidence type="ECO:0000313" key="5">
    <source>
        <dbReference type="Proteomes" id="UP000515154"/>
    </source>
</evidence>
<dbReference type="RefSeq" id="XP_029636406.1">
    <property type="nucleotide sequence ID" value="XM_029780546.2"/>
</dbReference>
<sequence>MVRLSEKMSSMIEEDTKSSSYLSSNKMIYIEVDLDSDDYMCNQFNQYGDEFKELTLNIADTVSSKSQLFQNGTSGINVTKLKSYIHQNNILDQELNSQVCKNSNLDNEIPTMKSYPPNHIFQNKLHQISSSHEKCVSDMKEGSRNKTELLQNNIKTPNMDFCVTDNSKEECYQPKTVFPTDENDEKSVVLSNKSSEKQKVSDIAILSSCINNNCFLSKEIIDIPCSQDSFSQDSAFEDYSSLSSLSVNSTESDTSDLAEQFGNILKISSRKKIVEDEPWQHIEDFNEITLDDNGSDEDDDDDYNVTESDTSDLTEQFGNILKISSRKKIVEDEPWKHIEDFNEITLDDNGNNEDDDDDYNVTKDNEFSDKFSLSQPFWNSRGLKHLQTPEISKDNNNGLTPCKRPFDDGCRCNDSDNFKTSYTSSSSIKSTHMILCHDPSQITSEKRKKTHPEKEKITVNNSENCNISSYVTENLEELKAVYECLDIKFPSDDSTIPSPVHPEACSALNSQSNGCQKLPISDPSFKVTTECYNSKITMEMPYMEQLPNSYQNQMPHTSNPNFIYFPMQVICISSTASQKRNINQQQIDGLTKEDFRKIGGSGTHLHEAAENNNVYLLEALLKQLDKLQFKQHIINFKNDYQQTALHLAVIKNFPSMVHILINHGADVNILAKSFQEDSSKFEAPLHLAASRLKRILVKELLTAKDIDLDIKNSDGQTALHCAVQAPHPAGTDKTFIIKKLIQMKANPSCKDKEQGKNILMYAIEFSDFEVISIILKTASWEHIKKMFTDKSDKGETCLTLVNDFDKDHELFSKRCKLVQTLQDYHNKVVRELQDIQPHPLLENDTFKHE</sequence>
<keyword evidence="2 3" id="KW-0040">ANK repeat</keyword>
<dbReference type="InterPro" id="IPR051637">
    <property type="entry name" value="Ank_repeat_dom-contain_49"/>
</dbReference>
<feature type="repeat" description="ANK" evidence="3">
    <location>
        <begin position="714"/>
        <end position="752"/>
    </location>
</feature>
<organism evidence="5 7">
    <name type="scientific">Octopus sinensis</name>
    <name type="common">East Asian common octopus</name>
    <dbReference type="NCBI Taxonomy" id="2607531"/>
    <lineage>
        <taxon>Eukaryota</taxon>
        <taxon>Metazoa</taxon>
        <taxon>Spiralia</taxon>
        <taxon>Lophotrochozoa</taxon>
        <taxon>Mollusca</taxon>
        <taxon>Cephalopoda</taxon>
        <taxon>Coleoidea</taxon>
        <taxon>Octopodiformes</taxon>
        <taxon>Octopoda</taxon>
        <taxon>Incirrata</taxon>
        <taxon>Octopodidae</taxon>
        <taxon>Octopus</taxon>
    </lineage>
</organism>
<dbReference type="InterPro" id="IPR036770">
    <property type="entry name" value="Ankyrin_rpt-contain_sf"/>
</dbReference>
<gene>
    <name evidence="6 7" type="primary">LOC115211834</name>
</gene>
<dbReference type="PROSITE" id="PS50088">
    <property type="entry name" value="ANK_REPEAT"/>
    <property type="match status" value="2"/>
</dbReference>
<keyword evidence="1" id="KW-0677">Repeat</keyword>
<feature type="region of interest" description="Disordered" evidence="4">
    <location>
        <begin position="289"/>
        <end position="309"/>
    </location>
</feature>
<evidence type="ECO:0000313" key="6">
    <source>
        <dbReference type="RefSeq" id="XP_029636406.1"/>
    </source>
</evidence>
<dbReference type="KEGG" id="osn:115211834"/>
<dbReference type="SUPFAM" id="SSF48403">
    <property type="entry name" value="Ankyrin repeat"/>
    <property type="match status" value="1"/>
</dbReference>
<reference evidence="6 7" key="1">
    <citation type="submission" date="2025-08" db="UniProtKB">
        <authorList>
            <consortium name="RefSeq"/>
        </authorList>
    </citation>
    <scope>IDENTIFICATION</scope>
</reference>
<protein>
    <submittedName>
        <fullName evidence="6 7">Uncharacterized protein LOC115211834 isoform X1</fullName>
    </submittedName>
</protein>
<evidence type="ECO:0000256" key="3">
    <source>
        <dbReference type="PROSITE-ProRule" id="PRU00023"/>
    </source>
</evidence>
<proteinExistence type="predicted"/>
<evidence type="ECO:0000313" key="7">
    <source>
        <dbReference type="RefSeq" id="XP_029636408.1"/>
    </source>
</evidence>
<evidence type="ECO:0000256" key="4">
    <source>
        <dbReference type="SAM" id="MobiDB-lite"/>
    </source>
</evidence>
<dbReference type="Proteomes" id="UP000515154">
    <property type="component" value="Linkage group LG5"/>
</dbReference>
<feature type="repeat" description="ANK" evidence="3">
    <location>
        <begin position="640"/>
        <end position="672"/>
    </location>
</feature>
<evidence type="ECO:0000256" key="2">
    <source>
        <dbReference type="ARBA" id="ARBA00023043"/>
    </source>
</evidence>
<dbReference type="InterPro" id="IPR002110">
    <property type="entry name" value="Ankyrin_rpt"/>
</dbReference>
<evidence type="ECO:0000256" key="1">
    <source>
        <dbReference type="ARBA" id="ARBA00022737"/>
    </source>
</evidence>
<keyword evidence="5" id="KW-1185">Reference proteome</keyword>
<dbReference type="AlphaFoldDB" id="A0A6P7SEF4"/>
<dbReference type="Gene3D" id="1.25.40.20">
    <property type="entry name" value="Ankyrin repeat-containing domain"/>
    <property type="match status" value="1"/>
</dbReference>
<dbReference type="PROSITE" id="PS50297">
    <property type="entry name" value="ANK_REP_REGION"/>
    <property type="match status" value="1"/>
</dbReference>
<dbReference type="PANTHER" id="PTHR24180">
    <property type="entry name" value="CYCLIN-DEPENDENT KINASE INHIBITOR 2C-RELATED"/>
    <property type="match status" value="1"/>
</dbReference>
<dbReference type="SMART" id="SM00248">
    <property type="entry name" value="ANK"/>
    <property type="match status" value="5"/>
</dbReference>